<keyword evidence="7 10" id="KW-0408">Iron</keyword>
<dbReference type="NCBIfam" id="TIGR00723">
    <property type="entry name" value="ttdB_fumA_fumB"/>
    <property type="match status" value="1"/>
</dbReference>
<dbReference type="STRING" id="265072.Mfla_1918"/>
<evidence type="ECO:0000256" key="7">
    <source>
        <dbReference type="ARBA" id="ARBA00023004"/>
    </source>
</evidence>
<evidence type="ECO:0000256" key="6">
    <source>
        <dbReference type="ARBA" id="ARBA00022723"/>
    </source>
</evidence>
<comment type="cofactor">
    <cofactor evidence="2 10">
        <name>[4Fe-4S] cluster</name>
        <dbReference type="ChEBI" id="CHEBI:49883"/>
    </cofactor>
</comment>
<evidence type="ECO:0000256" key="5">
    <source>
        <dbReference type="ARBA" id="ARBA00022485"/>
    </source>
</evidence>
<dbReference type="SUPFAM" id="SSF117457">
    <property type="entry name" value="FumA C-terminal domain-like"/>
    <property type="match status" value="1"/>
</dbReference>
<organism evidence="13 14">
    <name type="scientific">Methylobacillus flagellatus (strain ATCC 51484 / DSM 6875 / VKM B-1610 / KT)</name>
    <dbReference type="NCBI Taxonomy" id="265072"/>
    <lineage>
        <taxon>Bacteria</taxon>
        <taxon>Pseudomonadati</taxon>
        <taxon>Pseudomonadota</taxon>
        <taxon>Betaproteobacteria</taxon>
        <taxon>Nitrosomonadales</taxon>
        <taxon>Methylophilaceae</taxon>
        <taxon>Methylobacillus</taxon>
    </lineage>
</organism>
<evidence type="ECO:0000256" key="8">
    <source>
        <dbReference type="ARBA" id="ARBA00023014"/>
    </source>
</evidence>
<dbReference type="Proteomes" id="UP000002440">
    <property type="component" value="Chromosome"/>
</dbReference>
<dbReference type="NCBIfam" id="TIGR00722">
    <property type="entry name" value="ttdA_fumA_fumB"/>
    <property type="match status" value="1"/>
</dbReference>
<dbReference type="PANTHER" id="PTHR43351">
    <property type="entry name" value="L(+)-TARTRATE DEHYDRATASE SUBUNIT BETA"/>
    <property type="match status" value="1"/>
</dbReference>
<comment type="function">
    <text evidence="10">Catalyzes the reversible hydration of fumarate to (S)-malate.</text>
</comment>
<dbReference type="HOGENOM" id="CLU_041245_2_0_4"/>
<dbReference type="InterPro" id="IPR036660">
    <property type="entry name" value="Fe-S_hydroAse_TtdB_cat_sf"/>
</dbReference>
<dbReference type="InterPro" id="IPR004647">
    <property type="entry name" value="Fe-S_hydro-lyase_TtdB-typ_cat"/>
</dbReference>
<dbReference type="GO" id="GO:0004333">
    <property type="term" value="F:fumarate hydratase activity"/>
    <property type="evidence" value="ECO:0007669"/>
    <property type="project" value="UniProtKB-UniRule"/>
</dbReference>
<dbReference type="GO" id="GO:0051539">
    <property type="term" value="F:4 iron, 4 sulfur cluster binding"/>
    <property type="evidence" value="ECO:0007669"/>
    <property type="project" value="UniProtKB-UniRule"/>
</dbReference>
<evidence type="ECO:0000256" key="3">
    <source>
        <dbReference type="ARBA" id="ARBA00008876"/>
    </source>
</evidence>
<evidence type="ECO:0000256" key="2">
    <source>
        <dbReference type="ARBA" id="ARBA00001966"/>
    </source>
</evidence>
<dbReference type="eggNOG" id="COG1838">
    <property type="taxonomic scope" value="Bacteria"/>
</dbReference>
<dbReference type="PANTHER" id="PTHR43351:SF2">
    <property type="entry name" value="L(+)-TARTRATE DEHYDRATASE SUBUNIT BETA-RELATED"/>
    <property type="match status" value="1"/>
</dbReference>
<proteinExistence type="inferred from homology"/>
<evidence type="ECO:0000256" key="4">
    <source>
        <dbReference type="ARBA" id="ARBA00011738"/>
    </source>
</evidence>
<dbReference type="EMBL" id="CP000284">
    <property type="protein sequence ID" value="ABE50185.1"/>
    <property type="molecule type" value="Genomic_DNA"/>
</dbReference>
<evidence type="ECO:0000313" key="13">
    <source>
        <dbReference type="EMBL" id="ABE50185.1"/>
    </source>
</evidence>
<comment type="catalytic activity">
    <reaction evidence="1 10">
        <text>(S)-malate = fumarate + H2O</text>
        <dbReference type="Rhea" id="RHEA:12460"/>
        <dbReference type="ChEBI" id="CHEBI:15377"/>
        <dbReference type="ChEBI" id="CHEBI:15589"/>
        <dbReference type="ChEBI" id="CHEBI:29806"/>
        <dbReference type="EC" id="4.2.1.2"/>
    </reaction>
</comment>
<evidence type="ECO:0000256" key="9">
    <source>
        <dbReference type="ARBA" id="ARBA00023239"/>
    </source>
</evidence>
<dbReference type="EC" id="4.2.1.2" evidence="10"/>
<dbReference type="PIRSF" id="PIRSF001394">
    <property type="entry name" value="Fe_dep_fumar_hy"/>
    <property type="match status" value="1"/>
</dbReference>
<evidence type="ECO:0000259" key="12">
    <source>
        <dbReference type="Pfam" id="PF05683"/>
    </source>
</evidence>
<comment type="subunit">
    <text evidence="4 10">Homodimer.</text>
</comment>
<evidence type="ECO:0000313" key="14">
    <source>
        <dbReference type="Proteomes" id="UP000002440"/>
    </source>
</evidence>
<gene>
    <name evidence="13" type="ordered locus">Mfla_1918</name>
</gene>
<reference evidence="13 14" key="1">
    <citation type="submission" date="2006-03" db="EMBL/GenBank/DDBJ databases">
        <title>Complete sequence of Methylobacillus flagellatus KT.</title>
        <authorList>
            <consortium name="US DOE Joint Genome Institute"/>
            <person name="Copeland A."/>
            <person name="Lucas S."/>
            <person name="Lapidus A."/>
            <person name="Barry K."/>
            <person name="Detter J.C."/>
            <person name="Glavina del Rio T."/>
            <person name="Hammon N."/>
            <person name="Israni S."/>
            <person name="Dalin E."/>
            <person name="Tice H."/>
            <person name="Pitluck S."/>
            <person name="Brettin T."/>
            <person name="Bruce D."/>
            <person name="Han C."/>
            <person name="Tapia R."/>
            <person name="Saunders E."/>
            <person name="Gilna P."/>
            <person name="Schmutz J."/>
            <person name="Larimer F."/>
            <person name="Land M."/>
            <person name="Kyrpides N."/>
            <person name="Anderson I."/>
            <person name="Richardson P."/>
        </authorList>
    </citation>
    <scope>NUCLEOTIDE SEQUENCE [LARGE SCALE GENOMIC DNA]</scope>
    <source>
        <strain evidence="14">KT / ATCC 51484 / DSM 6875</strain>
    </source>
</reference>
<feature type="domain" description="Fe-S hydro-lyase tartrate dehydratase alpha-type catalytic" evidence="11">
    <location>
        <begin position="46"/>
        <end position="319"/>
    </location>
</feature>
<dbReference type="InterPro" id="IPR004646">
    <property type="entry name" value="Fe-S_hydro-lyase_TtdA-typ_cat"/>
</dbReference>
<dbReference type="KEGG" id="mfa:Mfla_1918"/>
<protein>
    <recommendedName>
        <fullName evidence="10">Fumarate hydratase class I</fullName>
        <ecNumber evidence="10">4.2.1.2</ecNumber>
    </recommendedName>
</protein>
<dbReference type="AlphaFoldDB" id="Q1H002"/>
<dbReference type="GO" id="GO:0046872">
    <property type="term" value="F:metal ion binding"/>
    <property type="evidence" value="ECO:0007669"/>
    <property type="project" value="UniProtKB-UniRule"/>
</dbReference>
<dbReference type="eggNOG" id="COG1951">
    <property type="taxonomic scope" value="Bacteria"/>
</dbReference>
<keyword evidence="14" id="KW-1185">Reference proteome</keyword>
<dbReference type="Pfam" id="PF05681">
    <property type="entry name" value="Fumerase"/>
    <property type="match status" value="1"/>
</dbReference>
<dbReference type="InterPro" id="IPR011167">
    <property type="entry name" value="Fe_dep_fumarate_hydratase"/>
</dbReference>
<dbReference type="GO" id="GO:0006091">
    <property type="term" value="P:generation of precursor metabolites and energy"/>
    <property type="evidence" value="ECO:0007669"/>
    <property type="project" value="InterPro"/>
</dbReference>
<keyword evidence="8 10" id="KW-0411">Iron-sulfur</keyword>
<accession>Q1H002</accession>
<keyword evidence="5 10" id="KW-0004">4Fe-4S</keyword>
<name>Q1H002_METFK</name>
<keyword evidence="9 10" id="KW-0456">Lyase</keyword>
<dbReference type="Gene3D" id="3.20.130.10">
    <property type="entry name" value="Fe-S hydro-lyase, tartrate dehydratase beta-type, catalytic domain"/>
    <property type="match status" value="1"/>
</dbReference>
<keyword evidence="6 10" id="KW-0479">Metal-binding</keyword>
<evidence type="ECO:0000259" key="11">
    <source>
        <dbReference type="Pfam" id="PF05681"/>
    </source>
</evidence>
<evidence type="ECO:0000256" key="10">
    <source>
        <dbReference type="PIRNR" id="PIRNR001394"/>
    </source>
</evidence>
<evidence type="ECO:0000256" key="1">
    <source>
        <dbReference type="ARBA" id="ARBA00000929"/>
    </source>
</evidence>
<dbReference type="Pfam" id="PF05683">
    <property type="entry name" value="Fumerase_C"/>
    <property type="match status" value="1"/>
</dbReference>
<feature type="domain" description="Fe-S hydro-lyase tartrate dehydratase beta-type catalytic" evidence="12">
    <location>
        <begin position="323"/>
        <end position="525"/>
    </location>
</feature>
<sequence>MIIGMSIARMFSRCTPIPNLSVRYNLDLYHLEFPIMAFIRQEDFIDSIHQALQYIACYHSPDFLAAMHDAWQREPSPAARDAIGQILINSYLCAQGQRPLCQDTGIVVAFVSVGMNVQWQASMSLQEMVDEGVRRAYLDPDNRLRASIVRDPAGKRLNTRDNTPSVVHVDMVPGDTVEIHIAAKGGGSENKSKLAMLEPSDDLIEWVLKTVPEMGAGWCPPGVLGIGIGGTAEKAVLLAKQSLFAPIDIQALRARGPQTRAEELRLEIYEKVNRLGIGAQGLGGLTTVLDVKILEAPTHATSLPVAIIPNCAATRHVHFTLDGTGPARLPAPRLEDWPRVALDASTPMRRVDLGKVTREDVISWQPGEKLLLSGKLLTGRDAAHKRIVDLIARGEPMPEGLDFTNRFIYYVGPVDPVGDEIIGPAGPTTATRMDRFTETMLTQTGLLGMIGKAERGEATVQSIKRHQSVYLIAIGGAAYLISQAIKASRIVAFADLGMEAIYEFTVEDMPVTVAVDSRGHAVHDTGPAEWRPRIANIPIFSE</sequence>
<comment type="similarity">
    <text evidence="3 10">Belongs to the class-I fumarase family.</text>
</comment>